<name>A0ACC2X9S4_9TREE</name>
<accession>A0ACC2X9S4</accession>
<protein>
    <submittedName>
        <fullName evidence="1">Uncharacterized protein</fullName>
    </submittedName>
</protein>
<sequence>MLTKLPIVDDLGLSRPFRIGVDITLFVISLYFLERAADVFVDSTAVVGKRFGVPTILVGLLTAGAEWEEDGVGRPSVVTSIERASMSVTVHVSRAERESVPRAADFKSAGAARPYRREPMICRGRSRPSERQGSCLLEEKRESGFSLPRGHELRGPRIRFARYSLAILVVVVSSLANNNPSLALANTLGSSTANILGSFSIGLVFTKMTSTSTFLPTTTTSIAPDTLRPAHTPAAVRRSENVSAKIYTSILVFITFFIALVGPLKEYLEAKRNTRHGRENKPHAAGAGRWVGYTLVALFVLYLAFIAYGIYRGIMVAPEGSDSDSDTSDTSDGVGETTETETETEEEDGEEEDTTFERRVQAGQRDLRRARNAHRAGRWTATENAPLLPSQRRLARRKSTFQITYRLILSTLLLTLSGYLLSSTSASLASQAHISDSAVGITLLSIATTLPEKLVAYKSGVKGQRGVLIANTVGSNIFLQTLVLGVIWIVRGSRVVFDTSSGNGMWIDVLVALASSLVLWIVVWGGWYRRSVGVGLFVLYLGYIASVIATGRVD</sequence>
<keyword evidence="2" id="KW-1185">Reference proteome</keyword>
<dbReference type="Proteomes" id="UP001234202">
    <property type="component" value="Unassembled WGS sequence"/>
</dbReference>
<organism evidence="1 2">
    <name type="scientific">Naganishia onofrii</name>
    <dbReference type="NCBI Taxonomy" id="1851511"/>
    <lineage>
        <taxon>Eukaryota</taxon>
        <taxon>Fungi</taxon>
        <taxon>Dikarya</taxon>
        <taxon>Basidiomycota</taxon>
        <taxon>Agaricomycotina</taxon>
        <taxon>Tremellomycetes</taxon>
        <taxon>Filobasidiales</taxon>
        <taxon>Filobasidiaceae</taxon>
        <taxon>Naganishia</taxon>
    </lineage>
</organism>
<dbReference type="EMBL" id="JASBWV010000021">
    <property type="protein sequence ID" value="KAJ9120366.1"/>
    <property type="molecule type" value="Genomic_DNA"/>
</dbReference>
<evidence type="ECO:0000313" key="1">
    <source>
        <dbReference type="EMBL" id="KAJ9120366.1"/>
    </source>
</evidence>
<gene>
    <name evidence="1" type="ORF">QFC24_005322</name>
</gene>
<reference evidence="1" key="1">
    <citation type="submission" date="2023-04" db="EMBL/GenBank/DDBJ databases">
        <title>Draft Genome sequencing of Naganishia species isolated from polar environments using Oxford Nanopore Technology.</title>
        <authorList>
            <person name="Leo P."/>
            <person name="Venkateswaran K."/>
        </authorList>
    </citation>
    <scope>NUCLEOTIDE SEQUENCE</scope>
    <source>
        <strain evidence="1">DBVPG 5303</strain>
    </source>
</reference>
<proteinExistence type="predicted"/>
<evidence type="ECO:0000313" key="2">
    <source>
        <dbReference type="Proteomes" id="UP001234202"/>
    </source>
</evidence>
<comment type="caution">
    <text evidence="1">The sequence shown here is derived from an EMBL/GenBank/DDBJ whole genome shotgun (WGS) entry which is preliminary data.</text>
</comment>